<dbReference type="PANTHER" id="PTHR42911">
    <property type="entry name" value="MODULATOR OF FTSH PROTEASE HFLC"/>
    <property type="match status" value="1"/>
</dbReference>
<evidence type="ECO:0000313" key="1">
    <source>
        <dbReference type="EMBL" id="HHE55585.1"/>
    </source>
</evidence>
<dbReference type="GO" id="GO:0006508">
    <property type="term" value="P:proteolysis"/>
    <property type="evidence" value="ECO:0007669"/>
    <property type="project" value="UniProtKB-KW"/>
</dbReference>
<sequence length="89" mass="10556">GEAYKILGQKERELKRIQSEAYKTAEEIRGRADAEATTIYASAYNRNADTRDFYRFLKTLETYKTTFGERDWLILTTDNDFYKLLQKNK</sequence>
<name>A0A7V5LK44_CALAY</name>
<reference evidence="1" key="1">
    <citation type="journal article" date="2020" name="mSystems">
        <title>Genome- and Community-Level Interaction Insights into Carbon Utilization and Element Cycling Functions of Hydrothermarchaeota in Hydrothermal Sediment.</title>
        <authorList>
            <person name="Zhou Z."/>
            <person name="Liu Y."/>
            <person name="Xu W."/>
            <person name="Pan J."/>
            <person name="Luo Z.H."/>
            <person name="Li M."/>
        </authorList>
    </citation>
    <scope>NUCLEOTIDE SEQUENCE [LARGE SCALE GENOMIC DNA]</scope>
    <source>
        <strain evidence="1">HyVt-76</strain>
    </source>
</reference>
<dbReference type="Proteomes" id="UP000886111">
    <property type="component" value="Unassembled WGS sequence"/>
</dbReference>
<comment type="caution">
    <text evidence="1">The sequence shown here is derived from an EMBL/GenBank/DDBJ whole genome shotgun (WGS) entry which is preliminary data.</text>
</comment>
<feature type="non-terminal residue" evidence="1">
    <location>
        <position position="1"/>
    </location>
</feature>
<proteinExistence type="predicted"/>
<dbReference type="EMBL" id="DRTD01000547">
    <property type="protein sequence ID" value="HHE55585.1"/>
    <property type="molecule type" value="Genomic_DNA"/>
</dbReference>
<organism evidence="1">
    <name type="scientific">Caldithrix abyssi</name>
    <dbReference type="NCBI Taxonomy" id="187145"/>
    <lineage>
        <taxon>Bacteria</taxon>
        <taxon>Pseudomonadati</taxon>
        <taxon>Calditrichota</taxon>
        <taxon>Calditrichia</taxon>
        <taxon>Calditrichales</taxon>
        <taxon>Calditrichaceae</taxon>
        <taxon>Caldithrix</taxon>
    </lineage>
</organism>
<protein>
    <submittedName>
        <fullName evidence="1">Protease modulator HflC</fullName>
    </submittedName>
</protein>
<accession>A0A7V5LK44</accession>
<keyword evidence="1" id="KW-0645">Protease</keyword>
<gene>
    <name evidence="1" type="ORF">ENL21_07365</name>
</gene>
<keyword evidence="1" id="KW-0378">Hydrolase</keyword>
<dbReference type="GO" id="GO:0008233">
    <property type="term" value="F:peptidase activity"/>
    <property type="evidence" value="ECO:0007669"/>
    <property type="project" value="UniProtKB-KW"/>
</dbReference>
<dbReference type="AlphaFoldDB" id="A0A7V5LK44"/>
<dbReference type="PANTHER" id="PTHR42911:SF1">
    <property type="entry name" value="MODULATOR OF FTSH PROTEASE HFLC"/>
    <property type="match status" value="1"/>
</dbReference>